<evidence type="ECO:0000256" key="3">
    <source>
        <dbReference type="ARBA" id="ARBA00022574"/>
    </source>
</evidence>
<gene>
    <name evidence="10" type="ORF">BCR37DRAFT_388427</name>
</gene>
<name>A0A1Y2F671_PROLT</name>
<dbReference type="Gene3D" id="2.130.10.10">
    <property type="entry name" value="YVTN repeat-like/Quinoprotein amine dehydrogenase"/>
    <property type="match status" value="1"/>
</dbReference>
<keyword evidence="3 7" id="KW-0853">WD repeat</keyword>
<comment type="caution">
    <text evidence="10">The sequence shown here is derived from an EMBL/GenBank/DDBJ whole genome shotgun (WGS) entry which is preliminary data.</text>
</comment>
<dbReference type="PROSITE" id="PS00678">
    <property type="entry name" value="WD_REPEATS_1"/>
    <property type="match status" value="1"/>
</dbReference>
<dbReference type="InterPro" id="IPR050853">
    <property type="entry name" value="WD_repeat_DNA-damage-binding"/>
</dbReference>
<dbReference type="SMART" id="SM00320">
    <property type="entry name" value="WD40"/>
    <property type="match status" value="4"/>
</dbReference>
<dbReference type="EMBL" id="MCFI01000015">
    <property type="protein sequence ID" value="ORY79398.1"/>
    <property type="molecule type" value="Genomic_DNA"/>
</dbReference>
<comment type="function">
    <text evidence="8">DNA-binding protein that binds to both single- and double-stranded DNA. Binds preferentially to UV-damaged DNA. May be involved in DNA-metabolic processes.</text>
</comment>
<feature type="region of interest" description="Disordered" evidence="9">
    <location>
        <begin position="203"/>
        <end position="236"/>
    </location>
</feature>
<dbReference type="RefSeq" id="XP_040723769.1">
    <property type="nucleotide sequence ID" value="XM_040870618.1"/>
</dbReference>
<dbReference type="InterPro" id="IPR015943">
    <property type="entry name" value="WD40/YVTN_repeat-like_dom_sf"/>
</dbReference>
<dbReference type="GO" id="GO:0006974">
    <property type="term" value="P:DNA damage response"/>
    <property type="evidence" value="ECO:0007669"/>
    <property type="project" value="UniProtKB-KW"/>
</dbReference>
<organism evidence="10 11">
    <name type="scientific">Protomyces lactucae-debilis</name>
    <dbReference type="NCBI Taxonomy" id="2754530"/>
    <lineage>
        <taxon>Eukaryota</taxon>
        <taxon>Fungi</taxon>
        <taxon>Dikarya</taxon>
        <taxon>Ascomycota</taxon>
        <taxon>Taphrinomycotina</taxon>
        <taxon>Taphrinomycetes</taxon>
        <taxon>Taphrinales</taxon>
        <taxon>Protomycetaceae</taxon>
        <taxon>Protomyces</taxon>
    </lineage>
</organism>
<feature type="repeat" description="WD" evidence="7">
    <location>
        <begin position="332"/>
        <end position="368"/>
    </location>
</feature>
<dbReference type="InterPro" id="IPR019775">
    <property type="entry name" value="WD40_repeat_CS"/>
</dbReference>
<feature type="region of interest" description="Disordered" evidence="9">
    <location>
        <begin position="29"/>
        <end position="72"/>
    </location>
</feature>
<dbReference type="AlphaFoldDB" id="A0A1Y2F671"/>
<evidence type="ECO:0000256" key="1">
    <source>
        <dbReference type="ARBA" id="ARBA00005434"/>
    </source>
</evidence>
<keyword evidence="6 8" id="KW-0238">DNA-binding</keyword>
<dbReference type="GeneID" id="63787217"/>
<keyword evidence="11" id="KW-1185">Reference proteome</keyword>
<dbReference type="STRING" id="56484.A0A1Y2F671"/>
<sequence length="525" mass="58076">MNDYEAERLANIAKNEALLKEIGLTGIKAPSVASSNGSLKRKKAPARPRKKEEDVSLAPRRTSSRLSGIPAESEVARNAYEKAEEDRREAERLKRVRVAGPIALEHVIENGGTWQAAKSILAQAAIDSKREARDFETSDANLNALRKELNGLSLLTRWDPNEIKITPERVYSIGMHPGSSKKLAIAGDKRGHLGIWDIENQMTEEENEDVKPKRKARQSAVKKEESDAEEEDADLADDDDLPMIHHFKLHAGTITSFAFDPLQGQKLYTASYDGSIRCLDLASGVASEAYAPLEDRALTSLEVQQDAQVLLFSTNDGQVGRRDLRVKDAELFQLHDRKIGGMGMHPLHPHLICTASLDRSMKVWDMRSITKGRKTSGDPSLLANYDCRLSVSSAFFNDRGTILATAYDDTVKLFDMASLSEQSKPPAASAEPLELDTTCELKHNNQTGRWLTVFKAQWQATPLDGQAKFVIGNMQRRIDLCSGKGEMLASLEDERITAVPAVVKMHDSQNWVLAGNASGKALFFQ</sequence>
<dbReference type="InterPro" id="IPR001680">
    <property type="entry name" value="WD40_rpt"/>
</dbReference>
<dbReference type="SUPFAM" id="SSF50978">
    <property type="entry name" value="WD40 repeat-like"/>
    <property type="match status" value="1"/>
</dbReference>
<evidence type="ECO:0000256" key="6">
    <source>
        <dbReference type="ARBA" id="ARBA00023125"/>
    </source>
</evidence>
<evidence type="ECO:0000256" key="4">
    <source>
        <dbReference type="ARBA" id="ARBA00022737"/>
    </source>
</evidence>
<reference evidence="10 11" key="1">
    <citation type="submission" date="2016-07" db="EMBL/GenBank/DDBJ databases">
        <title>Pervasive Adenine N6-methylation of Active Genes in Fungi.</title>
        <authorList>
            <consortium name="DOE Joint Genome Institute"/>
            <person name="Mondo S.J."/>
            <person name="Dannebaum R.O."/>
            <person name="Kuo R.C."/>
            <person name="Labutti K."/>
            <person name="Haridas S."/>
            <person name="Kuo A."/>
            <person name="Salamov A."/>
            <person name="Ahrendt S.R."/>
            <person name="Lipzen A."/>
            <person name="Sullivan W."/>
            <person name="Andreopoulos W.B."/>
            <person name="Clum A."/>
            <person name="Lindquist E."/>
            <person name="Daum C."/>
            <person name="Ramamoorthy G.K."/>
            <person name="Gryganskyi A."/>
            <person name="Culley D."/>
            <person name="Magnuson J.K."/>
            <person name="James T.Y."/>
            <person name="O'Malley M.A."/>
            <person name="Stajich J.E."/>
            <person name="Spatafora J.W."/>
            <person name="Visel A."/>
            <person name="Grigoriev I.V."/>
        </authorList>
    </citation>
    <scope>NUCLEOTIDE SEQUENCE [LARGE SCALE GENOMIC DNA]</scope>
    <source>
        <strain evidence="10 11">12-1054</strain>
    </source>
</reference>
<evidence type="ECO:0000313" key="11">
    <source>
        <dbReference type="Proteomes" id="UP000193685"/>
    </source>
</evidence>
<keyword evidence="4" id="KW-0677">Repeat</keyword>
<dbReference type="GO" id="GO:0005634">
    <property type="term" value="C:nucleus"/>
    <property type="evidence" value="ECO:0007669"/>
    <property type="project" value="TreeGrafter"/>
</dbReference>
<dbReference type="OMA" id="DPNTLYW"/>
<comment type="similarity">
    <text evidence="1 8">Belongs to the WD repeat DDB2/WDR76 family.</text>
</comment>
<dbReference type="GO" id="GO:0003677">
    <property type="term" value="F:DNA binding"/>
    <property type="evidence" value="ECO:0007669"/>
    <property type="project" value="UniProtKB-UniRule"/>
</dbReference>
<evidence type="ECO:0000256" key="9">
    <source>
        <dbReference type="SAM" id="MobiDB-lite"/>
    </source>
</evidence>
<keyword evidence="5 8" id="KW-0227">DNA damage</keyword>
<proteinExistence type="inferred from homology"/>
<feature type="compositionally biased region" description="Basic residues" evidence="9">
    <location>
        <begin position="39"/>
        <end position="49"/>
    </location>
</feature>
<dbReference type="PANTHER" id="PTHR14773:SF0">
    <property type="entry name" value="WD REPEAT-CONTAINING PROTEIN 76"/>
    <property type="match status" value="1"/>
</dbReference>
<protein>
    <recommendedName>
        <fullName evidence="2 8">DNA damage-binding protein CMR1</fullName>
    </recommendedName>
</protein>
<evidence type="ECO:0000256" key="7">
    <source>
        <dbReference type="PROSITE-ProRule" id="PRU00221"/>
    </source>
</evidence>
<accession>A0A1Y2F671</accession>
<dbReference type="OrthoDB" id="9890280at2759"/>
<evidence type="ECO:0000313" key="10">
    <source>
        <dbReference type="EMBL" id="ORY79398.1"/>
    </source>
</evidence>
<evidence type="ECO:0000256" key="5">
    <source>
        <dbReference type="ARBA" id="ARBA00022763"/>
    </source>
</evidence>
<evidence type="ECO:0000256" key="2">
    <source>
        <dbReference type="ARBA" id="ARBA00021132"/>
    </source>
</evidence>
<dbReference type="PANTHER" id="PTHR14773">
    <property type="entry name" value="WD REPEAT-CONTAINING PROTEIN 76"/>
    <property type="match status" value="1"/>
</dbReference>
<dbReference type="InterPro" id="IPR036322">
    <property type="entry name" value="WD40_repeat_dom_sf"/>
</dbReference>
<evidence type="ECO:0000256" key="8">
    <source>
        <dbReference type="RuleBase" id="RU365004"/>
    </source>
</evidence>
<dbReference type="Pfam" id="PF00400">
    <property type="entry name" value="WD40"/>
    <property type="match status" value="2"/>
</dbReference>
<dbReference type="Proteomes" id="UP000193685">
    <property type="component" value="Unassembled WGS sequence"/>
</dbReference>
<dbReference type="PROSITE" id="PS50082">
    <property type="entry name" value="WD_REPEATS_2"/>
    <property type="match status" value="1"/>
</dbReference>
<dbReference type="GO" id="GO:2000001">
    <property type="term" value="P:regulation of DNA damage checkpoint"/>
    <property type="evidence" value="ECO:0007669"/>
    <property type="project" value="TreeGrafter"/>
</dbReference>
<feature type="compositionally biased region" description="Acidic residues" evidence="9">
    <location>
        <begin position="226"/>
        <end position="236"/>
    </location>
</feature>